<dbReference type="RefSeq" id="WP_003065102.1">
    <property type="nucleotide sequence ID" value="NZ_AOUO01000079.1"/>
</dbReference>
<comment type="caution">
    <text evidence="4">The sequence shown here is derived from an EMBL/GenBank/DDBJ whole genome shotgun (WGS) entry which is preliminary data.</text>
</comment>
<dbReference type="EMBL" id="AOUO01000079">
    <property type="protein sequence ID" value="EOD69209.1"/>
    <property type="molecule type" value="Genomic_DNA"/>
</dbReference>
<feature type="compositionally biased region" description="Low complexity" evidence="1">
    <location>
        <begin position="1"/>
        <end position="17"/>
    </location>
</feature>
<feature type="compositionally biased region" description="Low complexity" evidence="1">
    <location>
        <begin position="28"/>
        <end position="64"/>
    </location>
</feature>
<evidence type="ECO:0000256" key="1">
    <source>
        <dbReference type="SAM" id="MobiDB-lite"/>
    </source>
</evidence>
<keyword evidence="2" id="KW-1133">Transmembrane helix</keyword>
<feature type="compositionally biased region" description="Low complexity" evidence="1">
    <location>
        <begin position="148"/>
        <end position="159"/>
    </location>
</feature>
<dbReference type="OrthoDB" id="3405072at2"/>
<organism evidence="4 5">
    <name type="scientific">Amycolatopsis vancoresmycina DSM 44592</name>
    <dbReference type="NCBI Taxonomy" id="1292037"/>
    <lineage>
        <taxon>Bacteria</taxon>
        <taxon>Bacillati</taxon>
        <taxon>Actinomycetota</taxon>
        <taxon>Actinomycetes</taxon>
        <taxon>Pseudonocardiales</taxon>
        <taxon>Pseudonocardiaceae</taxon>
        <taxon>Amycolatopsis</taxon>
    </lineage>
</organism>
<keyword evidence="2" id="KW-0472">Membrane</keyword>
<gene>
    <name evidence="4" type="ORF">H480_07398</name>
</gene>
<evidence type="ECO:0000313" key="5">
    <source>
        <dbReference type="Proteomes" id="UP000014139"/>
    </source>
</evidence>
<proteinExistence type="predicted"/>
<dbReference type="Pfam" id="PF14230">
    <property type="entry name" value="DUF4333"/>
    <property type="match status" value="1"/>
</dbReference>
<feature type="domain" description="DUF4333" evidence="3">
    <location>
        <begin position="224"/>
        <end position="298"/>
    </location>
</feature>
<evidence type="ECO:0000256" key="2">
    <source>
        <dbReference type="SAM" id="Phobius"/>
    </source>
</evidence>
<feature type="region of interest" description="Disordered" evidence="1">
    <location>
        <begin position="1"/>
        <end position="199"/>
    </location>
</feature>
<dbReference type="PATRIC" id="fig|1292037.4.peg.1433"/>
<sequence>MSTPYGGNDPQQPQYGQQPGGGYPPSGPQEQPQWGQQPQQPSYDPNQQQWGQPQQPQYGQQPGGYAPPPQPQWGQQPQQPSYAPNQQQWGQPQQPQYGQQPGGYAPPPQPQWGQQPPPYGQQPGGGYPQSGPQAQPQYGQQPGGGYPQSGPQAQPQYGQQPGGGYPQSGPQAQPQYGQQQPGQYDYGQQQYAGAGAPEAEKPAKSKKGLLIGVIVAVAVVAVFLFTAFVTPGFLKTQVFNNTQMQTDVQKLLTETYKIDGVTGVTCPAEQKVEDGAKFECTATIAGKPQQVPITVKGTGGNYEVSPPVSK</sequence>
<dbReference type="Proteomes" id="UP000014139">
    <property type="component" value="Unassembled WGS sequence"/>
</dbReference>
<feature type="compositionally biased region" description="Low complexity" evidence="1">
    <location>
        <begin position="167"/>
        <end position="197"/>
    </location>
</feature>
<name>R1IFM5_9PSEU</name>
<feature type="compositionally biased region" description="Low complexity" evidence="1">
    <location>
        <begin position="72"/>
        <end position="103"/>
    </location>
</feature>
<protein>
    <recommendedName>
        <fullName evidence="3">DUF4333 domain-containing protein</fullName>
    </recommendedName>
</protein>
<keyword evidence="5" id="KW-1185">Reference proteome</keyword>
<feature type="transmembrane region" description="Helical" evidence="2">
    <location>
        <begin position="209"/>
        <end position="234"/>
    </location>
</feature>
<dbReference type="InterPro" id="IPR025637">
    <property type="entry name" value="DUF4333"/>
</dbReference>
<reference evidence="4 5" key="1">
    <citation type="submission" date="2013-02" db="EMBL/GenBank/DDBJ databases">
        <title>Draft genome sequence of Amycolatopsis vancoresmycina strain DSM 44592T.</title>
        <authorList>
            <person name="Kumar S."/>
            <person name="Kaur N."/>
            <person name="Kaur C."/>
            <person name="Raghava G.P.S."/>
            <person name="Mayilraj S."/>
        </authorList>
    </citation>
    <scope>NUCLEOTIDE SEQUENCE [LARGE SCALE GENOMIC DNA]</scope>
    <source>
        <strain evidence="4 5">DSM 44592</strain>
    </source>
</reference>
<accession>R1IFM5</accession>
<feature type="compositionally biased region" description="Low complexity" evidence="1">
    <location>
        <begin position="129"/>
        <end position="140"/>
    </location>
</feature>
<dbReference type="AlphaFoldDB" id="R1IFM5"/>
<keyword evidence="2" id="KW-0812">Transmembrane</keyword>
<feature type="compositionally biased region" description="Pro residues" evidence="1">
    <location>
        <begin position="104"/>
        <end position="120"/>
    </location>
</feature>
<evidence type="ECO:0000259" key="3">
    <source>
        <dbReference type="Pfam" id="PF14230"/>
    </source>
</evidence>
<evidence type="ECO:0000313" key="4">
    <source>
        <dbReference type="EMBL" id="EOD69209.1"/>
    </source>
</evidence>
<dbReference type="eggNOG" id="ENOG5033240">
    <property type="taxonomic scope" value="Bacteria"/>
</dbReference>